<evidence type="ECO:0000313" key="2">
    <source>
        <dbReference type="EMBL" id="MDN4480052.1"/>
    </source>
</evidence>
<keyword evidence="3" id="KW-1185">Reference proteome</keyword>
<sequence length="328" mass="35634">MALFDLPQHELESYRPEVREPADFDAFWGETLERTRGHELSVALAPAPITLAGVEIQDVTYPGFGGHPIKAWYARPAGVDGPLPCVVEVNGYGGGRGLPIERTMWAAAGYAYFYMDTRGQGAGWGNGGDTADPVGSTPSTPGFMTRGITDPFDYYYRRVFTDAVRAVESARSLPGVDAERVAFVGGSQGGGIALAVAGLVPDLAGVVADVPFLCHFERSLELTNEFPYGEVVKYLSIFRGERERTLDTLAYFDGVNHAKRATAPTLMSVALMDMVCPPSTGYAAFNWYGDRSAPDVRKEMVVYPYNGHEGGHAHQTTRQLEFVQSLFG</sequence>
<feature type="domain" description="Acetyl xylan esterase" evidence="1">
    <location>
        <begin position="1"/>
        <end position="325"/>
    </location>
</feature>
<dbReference type="PANTHER" id="PTHR40111:SF1">
    <property type="entry name" value="CEPHALOSPORIN-C DEACETYLASE"/>
    <property type="match status" value="1"/>
</dbReference>
<comment type="caution">
    <text evidence="2">The sequence shown here is derived from an EMBL/GenBank/DDBJ whole genome shotgun (WGS) entry which is preliminary data.</text>
</comment>
<name>A0ABT8GF41_9MICO</name>
<dbReference type="SUPFAM" id="SSF53474">
    <property type="entry name" value="alpha/beta-Hydrolases"/>
    <property type="match status" value="1"/>
</dbReference>
<evidence type="ECO:0000259" key="1">
    <source>
        <dbReference type="Pfam" id="PF05448"/>
    </source>
</evidence>
<dbReference type="InterPro" id="IPR039069">
    <property type="entry name" value="CE7"/>
</dbReference>
<evidence type="ECO:0000313" key="3">
    <source>
        <dbReference type="Proteomes" id="UP001172708"/>
    </source>
</evidence>
<dbReference type="InterPro" id="IPR008391">
    <property type="entry name" value="AXE1_dom"/>
</dbReference>
<proteinExistence type="predicted"/>
<dbReference type="Gene3D" id="3.40.50.1820">
    <property type="entry name" value="alpha/beta hydrolase"/>
    <property type="match status" value="1"/>
</dbReference>
<dbReference type="InterPro" id="IPR029058">
    <property type="entry name" value="AB_hydrolase_fold"/>
</dbReference>
<accession>A0ABT8GF41</accession>
<gene>
    <name evidence="2" type="ORF">QQX02_03820</name>
</gene>
<dbReference type="Pfam" id="PF05448">
    <property type="entry name" value="AXE1"/>
    <property type="match status" value="1"/>
</dbReference>
<dbReference type="PANTHER" id="PTHR40111">
    <property type="entry name" value="CEPHALOSPORIN-C DEACETYLASE"/>
    <property type="match status" value="1"/>
</dbReference>
<protein>
    <submittedName>
        <fullName evidence="2">Acetylxylan esterase</fullName>
    </submittedName>
</protein>
<dbReference type="EMBL" id="JAUHQA010000001">
    <property type="protein sequence ID" value="MDN4480052.1"/>
    <property type="molecule type" value="Genomic_DNA"/>
</dbReference>
<organism evidence="2 3">
    <name type="scientific">Demequina muriae</name>
    <dbReference type="NCBI Taxonomy" id="3051664"/>
    <lineage>
        <taxon>Bacteria</taxon>
        <taxon>Bacillati</taxon>
        <taxon>Actinomycetota</taxon>
        <taxon>Actinomycetes</taxon>
        <taxon>Micrococcales</taxon>
        <taxon>Demequinaceae</taxon>
        <taxon>Demequina</taxon>
    </lineage>
</organism>
<dbReference type="Proteomes" id="UP001172708">
    <property type="component" value="Unassembled WGS sequence"/>
</dbReference>
<reference evidence="2" key="1">
    <citation type="submission" date="2023-06" db="EMBL/GenBank/DDBJ databases">
        <title>Egi l300058.</title>
        <authorList>
            <person name="Gao L."/>
            <person name="Fang B.-Z."/>
            <person name="Li W.-J."/>
        </authorList>
    </citation>
    <scope>NUCLEOTIDE SEQUENCE</scope>
    <source>
        <strain evidence="2">EGI L300058</strain>
    </source>
</reference>
<dbReference type="RefSeq" id="WP_301141327.1">
    <property type="nucleotide sequence ID" value="NZ_JAUHQA010000001.1"/>
</dbReference>